<protein>
    <recommendedName>
        <fullName evidence="4">Lipoprotein</fullName>
    </recommendedName>
</protein>
<sequence>MSHVTRSILLAATAFTLPLTLAACGSNADNEAELAELDDNLIDPSSDPAMNDALEDSILVDPDLTDQGNGNAIRGANGAVDGSVPPGASYAGAAEGGKAAANAQLNGTMMSAPAPRQMTSDDECSSCGGGNDGMTLGAKAESQYAQRGKGTCDAKLSYDMGWANRMPPEFPVYPRANIKEAAGVEGGLCDLRVVSFTTASSMKSVVDYYYTQAKRGGYSAEYLLRGGEHVLGGTRGNDDGAYMITLNKVSGGGTAVDIVASNGR</sequence>
<dbReference type="AlphaFoldDB" id="A0A6H2DQ60"/>
<accession>A0A6H2DQ60</accession>
<evidence type="ECO:0000313" key="3">
    <source>
        <dbReference type="Proteomes" id="UP000501600"/>
    </source>
</evidence>
<dbReference type="EMBL" id="CP051217">
    <property type="protein sequence ID" value="QJB69806.1"/>
    <property type="molecule type" value="Genomic_DNA"/>
</dbReference>
<name>A0A6H2DQ60_9SPHN</name>
<feature type="chain" id="PRO_5026012587" description="Lipoprotein" evidence="1">
    <location>
        <begin position="23"/>
        <end position="264"/>
    </location>
</feature>
<organism evidence="2 3">
    <name type="scientific">Parasphingorhabdus halotolerans</name>
    <dbReference type="NCBI Taxonomy" id="2725558"/>
    <lineage>
        <taxon>Bacteria</taxon>
        <taxon>Pseudomonadati</taxon>
        <taxon>Pseudomonadota</taxon>
        <taxon>Alphaproteobacteria</taxon>
        <taxon>Sphingomonadales</taxon>
        <taxon>Sphingomonadaceae</taxon>
        <taxon>Parasphingorhabdus</taxon>
    </lineage>
</organism>
<dbReference type="Proteomes" id="UP000501600">
    <property type="component" value="Chromosome"/>
</dbReference>
<dbReference type="KEGG" id="phao:HF685_11365"/>
<feature type="signal peptide" evidence="1">
    <location>
        <begin position="1"/>
        <end position="22"/>
    </location>
</feature>
<dbReference type="PROSITE" id="PS51257">
    <property type="entry name" value="PROKAR_LIPOPROTEIN"/>
    <property type="match status" value="1"/>
</dbReference>
<proteinExistence type="predicted"/>
<evidence type="ECO:0008006" key="4">
    <source>
        <dbReference type="Google" id="ProtNLM"/>
    </source>
</evidence>
<reference evidence="2 3" key="1">
    <citation type="submission" date="2020-04" db="EMBL/GenBank/DDBJ databases">
        <title>Genome sequence for Sphingorhabdus sp. strain M1.</title>
        <authorList>
            <person name="Park S.-J."/>
        </authorList>
    </citation>
    <scope>NUCLEOTIDE SEQUENCE [LARGE SCALE GENOMIC DNA]</scope>
    <source>
        <strain evidence="2 3">JK6</strain>
    </source>
</reference>
<evidence type="ECO:0000256" key="1">
    <source>
        <dbReference type="SAM" id="SignalP"/>
    </source>
</evidence>
<keyword evidence="3" id="KW-1185">Reference proteome</keyword>
<dbReference type="RefSeq" id="WP_168820075.1">
    <property type="nucleotide sequence ID" value="NZ_CP051217.1"/>
</dbReference>
<gene>
    <name evidence="2" type="ORF">HF685_11365</name>
</gene>
<keyword evidence="1" id="KW-0732">Signal</keyword>
<evidence type="ECO:0000313" key="2">
    <source>
        <dbReference type="EMBL" id="QJB69806.1"/>
    </source>
</evidence>